<evidence type="ECO:0000313" key="1">
    <source>
        <dbReference type="EMBL" id="MBF0970360.1"/>
    </source>
</evidence>
<sequence length="107" mass="12328">MKKREHIRRIYAWMLLLTFAFMLTLKGAHYHTADFHADNLGKMQQTTGATIKASCVVCDFVFQKAAAFKPTVFVKPLTSIPFKRFVFVMQTVYRQILSVNTNSPPLR</sequence>
<dbReference type="EMBL" id="JABZGR010000011">
    <property type="protein sequence ID" value="MBF0970360.1"/>
    <property type="molecule type" value="Genomic_DNA"/>
</dbReference>
<organism evidence="1 2">
    <name type="scientific">Alloprevotella tannerae</name>
    <dbReference type="NCBI Taxonomy" id="76122"/>
    <lineage>
        <taxon>Bacteria</taxon>
        <taxon>Pseudomonadati</taxon>
        <taxon>Bacteroidota</taxon>
        <taxon>Bacteroidia</taxon>
        <taxon>Bacteroidales</taxon>
        <taxon>Prevotellaceae</taxon>
        <taxon>Alloprevotella</taxon>
    </lineage>
</organism>
<dbReference type="AlphaFoldDB" id="A0A929WXM1"/>
<comment type="caution">
    <text evidence="1">The sequence shown here is derived from an EMBL/GenBank/DDBJ whole genome shotgun (WGS) entry which is preliminary data.</text>
</comment>
<dbReference type="Proteomes" id="UP000704068">
    <property type="component" value="Unassembled WGS sequence"/>
</dbReference>
<reference evidence="1" key="1">
    <citation type="submission" date="2020-04" db="EMBL/GenBank/DDBJ databases">
        <title>Deep metagenomics examines the oral microbiome during advanced dental caries in children, revealing novel taxa and co-occurrences with host molecules.</title>
        <authorList>
            <person name="Baker J.L."/>
            <person name="Morton J.T."/>
            <person name="Dinis M."/>
            <person name="Alvarez R."/>
            <person name="Tran N.C."/>
            <person name="Knight R."/>
            <person name="Edlund A."/>
        </authorList>
    </citation>
    <scope>NUCLEOTIDE SEQUENCE</scope>
    <source>
        <strain evidence="1">JCVI_34_bin.1</strain>
    </source>
</reference>
<evidence type="ECO:0000313" key="2">
    <source>
        <dbReference type="Proteomes" id="UP000704068"/>
    </source>
</evidence>
<proteinExistence type="predicted"/>
<dbReference type="RefSeq" id="WP_303763723.1">
    <property type="nucleotide sequence ID" value="NZ_JABZGR010000011.1"/>
</dbReference>
<protein>
    <submittedName>
        <fullName evidence="1">Uncharacterized protein</fullName>
    </submittedName>
</protein>
<accession>A0A929WXM1</accession>
<gene>
    <name evidence="1" type="ORF">HXK21_04895</name>
</gene>
<name>A0A929WXM1_9BACT</name>